<feature type="chain" id="PRO_5030179212" evidence="1">
    <location>
        <begin position="22"/>
        <end position="171"/>
    </location>
</feature>
<accession>W1IXN9</accession>
<gene>
    <name evidence="2" type="ORF">XCR1_1620009</name>
</gene>
<dbReference type="EMBL" id="CBXE010000071">
    <property type="protein sequence ID" value="CDL81960.1"/>
    <property type="molecule type" value="Genomic_DNA"/>
</dbReference>
<reference evidence="2 3" key="1">
    <citation type="submission" date="2013-11" db="EMBL/GenBank/DDBJ databases">
        <title>Draft genome sequence and annotation of the entomopathogenic bacterium, Xenorhabdus cabanillasi strain JM26.</title>
        <authorList>
            <person name="Gualtieri M."/>
            <person name="Ogier J.C."/>
            <person name="Pages S."/>
            <person name="Givaudan A."/>
            <person name="Gaudriault S."/>
        </authorList>
    </citation>
    <scope>NUCLEOTIDE SEQUENCE [LARGE SCALE GENOMIC DNA]</scope>
    <source>
        <strain evidence="2 3">JM26</strain>
    </source>
</reference>
<organism evidence="2 3">
    <name type="scientific">Xenorhabdus cabanillasii JM26</name>
    <dbReference type="NCBI Taxonomy" id="1427517"/>
    <lineage>
        <taxon>Bacteria</taxon>
        <taxon>Pseudomonadati</taxon>
        <taxon>Pseudomonadota</taxon>
        <taxon>Gammaproteobacteria</taxon>
        <taxon>Enterobacterales</taxon>
        <taxon>Morganellaceae</taxon>
        <taxon>Xenorhabdus</taxon>
    </lineage>
</organism>
<evidence type="ECO:0000313" key="2">
    <source>
        <dbReference type="EMBL" id="CDL81960.1"/>
    </source>
</evidence>
<evidence type="ECO:0000256" key="1">
    <source>
        <dbReference type="SAM" id="SignalP"/>
    </source>
</evidence>
<sequence>MKNFTFGCVLSFLLLPGAVYADSMNVKALYKKMLDNIVDNVQCNEQEFTLEIPRRNSDNEDVIQLYATRFTNSVLVNFAIENNKVGINIDVYPMPKTPDEQLIAFCVVSAVQAAIDPSKTTNEYMKLGSKMYSSTLKFGRYEYQSKKYEHSAYIDIKSQNPTLHYVIDSID</sequence>
<dbReference type="Proteomes" id="UP000019197">
    <property type="component" value="Unassembled WGS sequence"/>
</dbReference>
<protein>
    <submittedName>
        <fullName evidence="2">Uncharacterized protein</fullName>
    </submittedName>
</protein>
<dbReference type="OrthoDB" id="6447989at2"/>
<dbReference type="AlphaFoldDB" id="W1IXN9"/>
<comment type="caution">
    <text evidence="2">The sequence shown here is derived from an EMBL/GenBank/DDBJ whole genome shotgun (WGS) entry which is preliminary data.</text>
</comment>
<feature type="signal peptide" evidence="1">
    <location>
        <begin position="1"/>
        <end position="21"/>
    </location>
</feature>
<proteinExistence type="predicted"/>
<dbReference type="RefSeq" id="WP_038262669.1">
    <property type="nucleotide sequence ID" value="NZ_CAWLVK010000071.1"/>
</dbReference>
<evidence type="ECO:0000313" key="3">
    <source>
        <dbReference type="Proteomes" id="UP000019197"/>
    </source>
</evidence>
<name>W1IXN9_9GAMM</name>
<keyword evidence="1" id="KW-0732">Signal</keyword>